<proteinExistence type="predicted"/>
<dbReference type="AlphaFoldDB" id="A0A5B7GQR8"/>
<gene>
    <name evidence="1" type="ORF">E2C01_055278</name>
</gene>
<comment type="caution">
    <text evidence="1">The sequence shown here is derived from an EMBL/GenBank/DDBJ whole genome shotgun (WGS) entry which is preliminary data.</text>
</comment>
<organism evidence="1 2">
    <name type="scientific">Portunus trituberculatus</name>
    <name type="common">Swimming crab</name>
    <name type="synonym">Neptunus trituberculatus</name>
    <dbReference type="NCBI Taxonomy" id="210409"/>
    <lineage>
        <taxon>Eukaryota</taxon>
        <taxon>Metazoa</taxon>
        <taxon>Ecdysozoa</taxon>
        <taxon>Arthropoda</taxon>
        <taxon>Crustacea</taxon>
        <taxon>Multicrustacea</taxon>
        <taxon>Malacostraca</taxon>
        <taxon>Eumalacostraca</taxon>
        <taxon>Eucarida</taxon>
        <taxon>Decapoda</taxon>
        <taxon>Pleocyemata</taxon>
        <taxon>Brachyura</taxon>
        <taxon>Eubrachyura</taxon>
        <taxon>Portunoidea</taxon>
        <taxon>Portunidae</taxon>
        <taxon>Portuninae</taxon>
        <taxon>Portunus</taxon>
    </lineage>
</organism>
<evidence type="ECO:0000313" key="1">
    <source>
        <dbReference type="EMBL" id="MPC61212.1"/>
    </source>
</evidence>
<dbReference type="Proteomes" id="UP000324222">
    <property type="component" value="Unassembled WGS sequence"/>
</dbReference>
<evidence type="ECO:0000313" key="2">
    <source>
        <dbReference type="Proteomes" id="UP000324222"/>
    </source>
</evidence>
<protein>
    <submittedName>
        <fullName evidence="1">Uncharacterized protein</fullName>
    </submittedName>
</protein>
<name>A0A5B7GQR8_PORTR</name>
<accession>A0A5B7GQR8</accession>
<sequence>MMLYSQINRILIIRCKYICFSSKEQLAKMSSSVV</sequence>
<keyword evidence="2" id="KW-1185">Reference proteome</keyword>
<reference evidence="1 2" key="1">
    <citation type="submission" date="2019-05" db="EMBL/GenBank/DDBJ databases">
        <title>Another draft genome of Portunus trituberculatus and its Hox gene families provides insights of decapod evolution.</title>
        <authorList>
            <person name="Jeong J.-H."/>
            <person name="Song I."/>
            <person name="Kim S."/>
            <person name="Choi T."/>
            <person name="Kim D."/>
            <person name="Ryu S."/>
            <person name="Kim W."/>
        </authorList>
    </citation>
    <scope>NUCLEOTIDE SEQUENCE [LARGE SCALE GENOMIC DNA]</scope>
    <source>
        <tissue evidence="1">Muscle</tissue>
    </source>
</reference>
<dbReference type="EMBL" id="VSRR010018297">
    <property type="protein sequence ID" value="MPC61212.1"/>
    <property type="molecule type" value="Genomic_DNA"/>
</dbReference>